<dbReference type="EMBL" id="LVVM01003519">
    <property type="protein sequence ID" value="OJA14722.1"/>
    <property type="molecule type" value="Genomic_DNA"/>
</dbReference>
<evidence type="ECO:0000313" key="1">
    <source>
        <dbReference type="EMBL" id="OJA14722.1"/>
    </source>
</evidence>
<comment type="caution">
    <text evidence="1">The sequence shown here is derived from an EMBL/GenBank/DDBJ whole genome shotgun (WGS) entry which is preliminary data.</text>
</comment>
<gene>
    <name evidence="1" type="ORF">AZE42_11272</name>
</gene>
<proteinExistence type="predicted"/>
<protein>
    <submittedName>
        <fullName evidence="1">Uncharacterized protein</fullName>
    </submittedName>
</protein>
<evidence type="ECO:0000313" key="2">
    <source>
        <dbReference type="Proteomes" id="UP000183567"/>
    </source>
</evidence>
<dbReference type="Proteomes" id="UP000183567">
    <property type="component" value="Unassembled WGS sequence"/>
</dbReference>
<organism evidence="1 2">
    <name type="scientific">Rhizopogon vesiculosus</name>
    <dbReference type="NCBI Taxonomy" id="180088"/>
    <lineage>
        <taxon>Eukaryota</taxon>
        <taxon>Fungi</taxon>
        <taxon>Dikarya</taxon>
        <taxon>Basidiomycota</taxon>
        <taxon>Agaricomycotina</taxon>
        <taxon>Agaricomycetes</taxon>
        <taxon>Agaricomycetidae</taxon>
        <taxon>Boletales</taxon>
        <taxon>Suillineae</taxon>
        <taxon>Rhizopogonaceae</taxon>
        <taxon>Rhizopogon</taxon>
    </lineage>
</organism>
<reference evidence="1 2" key="1">
    <citation type="submission" date="2016-03" db="EMBL/GenBank/DDBJ databases">
        <title>Comparative genomics of the ectomycorrhizal sister species Rhizopogon vinicolor and Rhizopogon vesiculosus (Basidiomycota: Boletales) reveals a divergence of the mating type B locus.</title>
        <authorList>
            <person name="Mujic A.B."/>
            <person name="Kuo A."/>
            <person name="Tritt A."/>
            <person name="Lipzen A."/>
            <person name="Chen C."/>
            <person name="Johnson J."/>
            <person name="Sharma A."/>
            <person name="Barry K."/>
            <person name="Grigoriev I.V."/>
            <person name="Spatafora J.W."/>
        </authorList>
    </citation>
    <scope>NUCLEOTIDE SEQUENCE [LARGE SCALE GENOMIC DNA]</scope>
    <source>
        <strain evidence="1 2">AM-OR11-056</strain>
    </source>
</reference>
<accession>A0A1J8QZ13</accession>
<name>A0A1J8QZ13_9AGAM</name>
<sequence>MGFTTVISFVFEVIDQSSLTWSTEFH</sequence>
<dbReference type="AlphaFoldDB" id="A0A1J8QZ13"/>
<keyword evidence="2" id="KW-1185">Reference proteome</keyword>